<sequence length="141" mass="15893">MRTNQIAISIVIDAPVQRVWDALADWERQGEWMLATKIWVTSDIRVGVGTQIEALTGIGKVGILDKMQVTTWNPPFSADVLHTGSVIKGTGRFELIAMSATRTRFNWSEEIIAPRVVFLALWPGIYSGVRISLFRFARTFR</sequence>
<proteinExistence type="predicted"/>
<organism evidence="2">
    <name type="scientific">freshwater metagenome</name>
    <dbReference type="NCBI Taxonomy" id="449393"/>
    <lineage>
        <taxon>unclassified sequences</taxon>
        <taxon>metagenomes</taxon>
        <taxon>ecological metagenomes</taxon>
    </lineage>
</organism>
<dbReference type="SUPFAM" id="SSF55961">
    <property type="entry name" value="Bet v1-like"/>
    <property type="match status" value="1"/>
</dbReference>
<reference evidence="2" key="1">
    <citation type="submission" date="2020-05" db="EMBL/GenBank/DDBJ databases">
        <authorList>
            <person name="Chiriac C."/>
            <person name="Salcher M."/>
            <person name="Ghai R."/>
            <person name="Kavagutti S V."/>
        </authorList>
    </citation>
    <scope>NUCLEOTIDE SEQUENCE</scope>
</reference>
<accession>A0A6J6Z8G2</accession>
<evidence type="ECO:0000313" key="2">
    <source>
        <dbReference type="EMBL" id="CAB4817045.1"/>
    </source>
</evidence>
<name>A0A6J6Z8G2_9ZZZZ</name>
<dbReference type="InterPro" id="IPR023393">
    <property type="entry name" value="START-like_dom_sf"/>
</dbReference>
<protein>
    <submittedName>
        <fullName evidence="2">Unannotated protein</fullName>
    </submittedName>
</protein>
<evidence type="ECO:0000313" key="1">
    <source>
        <dbReference type="EMBL" id="CAB4679236.1"/>
    </source>
</evidence>
<dbReference type="EMBL" id="CAFABF010000001">
    <property type="protein sequence ID" value="CAB4817045.1"/>
    <property type="molecule type" value="Genomic_DNA"/>
</dbReference>
<dbReference type="AlphaFoldDB" id="A0A6J6Z8G2"/>
<dbReference type="CDD" id="cd07812">
    <property type="entry name" value="SRPBCC"/>
    <property type="match status" value="1"/>
</dbReference>
<dbReference type="Gene3D" id="3.30.530.20">
    <property type="match status" value="1"/>
</dbReference>
<gene>
    <name evidence="1" type="ORF">UFOPK2359_00580</name>
    <name evidence="2" type="ORF">UFOPK3167_00016</name>
</gene>
<dbReference type="EMBL" id="CAEZXG010000026">
    <property type="protein sequence ID" value="CAB4679236.1"/>
    <property type="molecule type" value="Genomic_DNA"/>
</dbReference>